<feature type="signal peptide" evidence="1">
    <location>
        <begin position="1"/>
        <end position="19"/>
    </location>
</feature>
<comment type="caution">
    <text evidence="3">The sequence shown here is derived from an EMBL/GenBank/DDBJ whole genome shotgun (WGS) entry which is preliminary data.</text>
</comment>
<keyword evidence="4" id="KW-1185">Reference proteome</keyword>
<evidence type="ECO:0000259" key="2">
    <source>
        <dbReference type="Pfam" id="PF09084"/>
    </source>
</evidence>
<protein>
    <recommendedName>
        <fullName evidence="2">SsuA/THI5-like domain-containing protein</fullName>
    </recommendedName>
</protein>
<evidence type="ECO:0000313" key="4">
    <source>
        <dbReference type="Proteomes" id="UP000197535"/>
    </source>
</evidence>
<dbReference type="SUPFAM" id="SSF53850">
    <property type="entry name" value="Periplasmic binding protein-like II"/>
    <property type="match status" value="1"/>
</dbReference>
<sequence>MRWLRVCLVLCAWCGVAQAQTVVRIASTAFAEAGKTSLSGSAYRVQQEGWLEQELKKRGIGLEWFPVTGDTGATINEAFAGGRIDFAAYGDLPSIILNAGGVRTHVVVPAGRGSDQFLLVPPGSTAKSIHDLKGKRISIHRGRPWELGLLHLIRDNGLSPKDFRLINMEPKAGTAALATGGVDALFMINGYPLEDKGVGRIIWTSKGKPERKMRAELWARKDFTQRHPEVAELVVTAWLKAQYWASQDGNREAVIKDGTRNGTPESVVRRSYDDPSLPWKERWTPVYDDVVYGHYRRVVAFAHEQKLIRKPLVVEDLLEPRFVNAGLKNLGLGNYWSGQKVASR</sequence>
<dbReference type="Gene3D" id="3.40.190.10">
    <property type="entry name" value="Periplasmic binding protein-like II"/>
    <property type="match status" value="2"/>
</dbReference>
<dbReference type="PANTHER" id="PTHR30024">
    <property type="entry name" value="ALIPHATIC SULFONATES-BINDING PROTEIN-RELATED"/>
    <property type="match status" value="1"/>
</dbReference>
<name>A0A254T8C3_9BURK</name>
<dbReference type="InterPro" id="IPR015168">
    <property type="entry name" value="SsuA/THI5"/>
</dbReference>
<dbReference type="PANTHER" id="PTHR30024:SF21">
    <property type="entry name" value="ABC TRANSPORTER SUBSTRATE-BINDING PROTEIN"/>
    <property type="match status" value="1"/>
</dbReference>
<dbReference type="AlphaFoldDB" id="A0A254T8C3"/>
<keyword evidence="1" id="KW-0732">Signal</keyword>
<accession>A0A254T8C3</accession>
<feature type="domain" description="SsuA/THI5-like" evidence="2">
    <location>
        <begin position="78"/>
        <end position="247"/>
    </location>
</feature>
<feature type="chain" id="PRO_5012490866" description="SsuA/THI5-like domain-containing protein" evidence="1">
    <location>
        <begin position="20"/>
        <end position="344"/>
    </location>
</feature>
<dbReference type="Pfam" id="PF09084">
    <property type="entry name" value="NMT1"/>
    <property type="match status" value="1"/>
</dbReference>
<gene>
    <name evidence="3" type="ORF">AYR66_02000</name>
</gene>
<dbReference type="EMBL" id="LSTO01000007">
    <property type="protein sequence ID" value="OWW18397.1"/>
    <property type="molecule type" value="Genomic_DNA"/>
</dbReference>
<evidence type="ECO:0000313" key="3">
    <source>
        <dbReference type="EMBL" id="OWW18397.1"/>
    </source>
</evidence>
<reference evidence="3 4" key="1">
    <citation type="submission" date="2016-02" db="EMBL/GenBank/DDBJ databases">
        <authorList>
            <person name="Wen L."/>
            <person name="He K."/>
            <person name="Yang H."/>
        </authorList>
    </citation>
    <scope>NUCLEOTIDE SEQUENCE [LARGE SCALE GENOMIC DNA]</scope>
    <source>
        <strain evidence="3 4">TSA40</strain>
    </source>
</reference>
<organism evidence="3 4">
    <name type="scientific">Noviherbaspirillum denitrificans</name>
    <dbReference type="NCBI Taxonomy" id="1968433"/>
    <lineage>
        <taxon>Bacteria</taxon>
        <taxon>Pseudomonadati</taxon>
        <taxon>Pseudomonadota</taxon>
        <taxon>Betaproteobacteria</taxon>
        <taxon>Burkholderiales</taxon>
        <taxon>Oxalobacteraceae</taxon>
        <taxon>Noviherbaspirillum</taxon>
    </lineage>
</organism>
<proteinExistence type="predicted"/>
<dbReference type="Proteomes" id="UP000197535">
    <property type="component" value="Unassembled WGS sequence"/>
</dbReference>
<evidence type="ECO:0000256" key="1">
    <source>
        <dbReference type="SAM" id="SignalP"/>
    </source>
</evidence>